<accession>C0B5E9</accession>
<reference evidence="1 2" key="1">
    <citation type="submission" date="2009-02" db="EMBL/GenBank/DDBJ databases">
        <authorList>
            <person name="Fulton L."/>
            <person name="Clifton S."/>
            <person name="Fulton B."/>
            <person name="Xu J."/>
            <person name="Minx P."/>
            <person name="Pepin K.H."/>
            <person name="Johnson M."/>
            <person name="Bhonagiri V."/>
            <person name="Nash W.E."/>
            <person name="Mardis E.R."/>
            <person name="Wilson R.K."/>
        </authorList>
    </citation>
    <scope>NUCLEOTIDE SEQUENCE [LARGE SCALE GENOMIC DNA]</scope>
    <source>
        <strain evidence="1 2">ATCC 27758</strain>
    </source>
</reference>
<gene>
    <name evidence="1" type="ORF">COPCOM_00370</name>
</gene>
<dbReference type="EMBL" id="ABVR01000032">
    <property type="protein sequence ID" value="EEG91289.1"/>
    <property type="molecule type" value="Genomic_DNA"/>
</dbReference>
<evidence type="ECO:0000313" key="2">
    <source>
        <dbReference type="Proteomes" id="UP000003793"/>
    </source>
</evidence>
<organism evidence="1 2">
    <name type="scientific">Coprococcus comes ATCC 27758</name>
    <dbReference type="NCBI Taxonomy" id="470146"/>
    <lineage>
        <taxon>Bacteria</taxon>
        <taxon>Bacillati</taxon>
        <taxon>Bacillota</taxon>
        <taxon>Clostridia</taxon>
        <taxon>Lachnospirales</taxon>
        <taxon>Lachnospiraceae</taxon>
        <taxon>Coprococcus</taxon>
    </lineage>
</organism>
<protein>
    <submittedName>
        <fullName evidence="1">Uncharacterized protein</fullName>
    </submittedName>
</protein>
<proteinExistence type="predicted"/>
<comment type="caution">
    <text evidence="1">The sequence shown here is derived from an EMBL/GenBank/DDBJ whole genome shotgun (WGS) entry which is preliminary data.</text>
</comment>
<dbReference type="AlphaFoldDB" id="C0B5E9"/>
<dbReference type="Proteomes" id="UP000003793">
    <property type="component" value="Unassembled WGS sequence"/>
</dbReference>
<reference evidence="1 2" key="2">
    <citation type="submission" date="2009-03" db="EMBL/GenBank/DDBJ databases">
        <title>Draft genome sequence of Coprococcus comes (ATCC 27758).</title>
        <authorList>
            <person name="Sudarsanam P."/>
            <person name="Ley R."/>
            <person name="Guruge J."/>
            <person name="Turnbaugh P.J."/>
            <person name="Mahowald M."/>
            <person name="Liep D."/>
            <person name="Gordon J."/>
        </authorList>
    </citation>
    <scope>NUCLEOTIDE SEQUENCE [LARGE SCALE GENOMIC DNA]</scope>
    <source>
        <strain evidence="1 2">ATCC 27758</strain>
    </source>
</reference>
<name>C0B5E9_9FIRM</name>
<evidence type="ECO:0000313" key="1">
    <source>
        <dbReference type="EMBL" id="EEG91289.1"/>
    </source>
</evidence>
<dbReference type="HOGENOM" id="CLU_3116784_0_0_9"/>
<sequence length="50" mass="5720">MFPAVLYTSEICHLQFLSAVLTTSKLTTSSKYIGKMIFRQPILAYKYDIS</sequence>